<dbReference type="SUPFAM" id="SSF47384">
    <property type="entry name" value="Homodimeric domain of signal transducing histidine kinase"/>
    <property type="match status" value="1"/>
</dbReference>
<keyword evidence="7" id="KW-0067">ATP-binding</keyword>
<evidence type="ECO:0000256" key="2">
    <source>
        <dbReference type="ARBA" id="ARBA00012438"/>
    </source>
</evidence>
<dbReference type="EC" id="2.7.13.3" evidence="2"/>
<evidence type="ECO:0000256" key="4">
    <source>
        <dbReference type="ARBA" id="ARBA00022679"/>
    </source>
</evidence>
<dbReference type="Pfam" id="PF02518">
    <property type="entry name" value="HATPase_c"/>
    <property type="match status" value="1"/>
</dbReference>
<accession>A0A831LN90</accession>
<dbReference type="SMART" id="SM00388">
    <property type="entry name" value="HisKA"/>
    <property type="match status" value="1"/>
</dbReference>
<feature type="non-terminal residue" evidence="14">
    <location>
        <position position="1"/>
    </location>
</feature>
<proteinExistence type="predicted"/>
<dbReference type="SUPFAM" id="SSF55874">
    <property type="entry name" value="ATPase domain of HSP90 chaperone/DNA topoisomerase II/histidine kinase"/>
    <property type="match status" value="1"/>
</dbReference>
<dbReference type="InterPro" id="IPR035965">
    <property type="entry name" value="PAS-like_dom_sf"/>
</dbReference>
<feature type="transmembrane region" description="Helical" evidence="10">
    <location>
        <begin position="177"/>
        <end position="198"/>
    </location>
</feature>
<dbReference type="PANTHER" id="PTHR43065">
    <property type="entry name" value="SENSOR HISTIDINE KINASE"/>
    <property type="match status" value="1"/>
</dbReference>
<dbReference type="Pfam" id="PF00512">
    <property type="entry name" value="HisKA"/>
    <property type="match status" value="1"/>
</dbReference>
<dbReference type="InterPro" id="IPR000700">
    <property type="entry name" value="PAS-assoc_C"/>
</dbReference>
<feature type="domain" description="PAC" evidence="13">
    <location>
        <begin position="284"/>
        <end position="336"/>
    </location>
</feature>
<keyword evidence="3" id="KW-0597">Phosphoprotein</keyword>
<evidence type="ECO:0000259" key="12">
    <source>
        <dbReference type="PROSITE" id="PS50112"/>
    </source>
</evidence>
<comment type="caution">
    <text evidence="14">The sequence shown here is derived from an EMBL/GenBank/DDBJ whole genome shotgun (WGS) entry which is preliminary data.</text>
</comment>
<dbReference type="PROSITE" id="PS50109">
    <property type="entry name" value="HIS_KIN"/>
    <property type="match status" value="1"/>
</dbReference>
<dbReference type="NCBIfam" id="TIGR00229">
    <property type="entry name" value="sensory_box"/>
    <property type="match status" value="1"/>
</dbReference>
<sequence>QRDDDDAQKQKPAQLRTGRPGPTRSQLSWFLFLRVVVISLFLGGMIVYQLSARLAVDHPTLDILFALVGLSYLQAIVSALLLTRVHRLTAFTQVQIVWDLLFVTALIYLSGGQDSIFSFLYILIIIGSAFLMARRDAFVVASAATILYGSLLDLQYFGYLPEIGGLHFPAQGDGRQVFFALFVNVVAFFLTAFLAGTLSERLRLSQQALVRREIDYEELENLNRAILANIGSGLLMVNRQGRIRSFNAAGTRITGYRLEEIYDRDVRQVFPALDVFTGEIKPVTRGECLLTAKNGERHTIGYDAAYLHDRQGAILGLLVTFQDLSHVKEMEARLQRADRLAAVGRLASGMAHEIRNPLASISGSVQLLMETEGLSEPDRRLMSIVVREADRLSGLLTDFLHYARPGNPLKEKVDVAQLFDELADLLMADERFCDIEIDRQYPRASFFELDVKQMRQVLWNLSVNASEAMERRGRLTFLAEPEKGLIAIEDTGPGIPQDIRQKIFDPFFTTKDSGTGLGLATVHAVVESHGGEVLALEGKAGGARFEIHLPRKNGHEANL</sequence>
<dbReference type="EMBL" id="DSDO01000250">
    <property type="protein sequence ID" value="HDR46771.1"/>
    <property type="molecule type" value="Genomic_DNA"/>
</dbReference>
<gene>
    <name evidence="14" type="ORF">ENN94_03620</name>
</gene>
<dbReference type="SUPFAM" id="SSF55785">
    <property type="entry name" value="PYP-like sensor domain (PAS domain)"/>
    <property type="match status" value="1"/>
</dbReference>
<feature type="transmembrane region" description="Helical" evidence="10">
    <location>
        <begin position="115"/>
        <end position="133"/>
    </location>
</feature>
<evidence type="ECO:0000256" key="1">
    <source>
        <dbReference type="ARBA" id="ARBA00000085"/>
    </source>
</evidence>
<dbReference type="Gene3D" id="1.10.287.130">
    <property type="match status" value="1"/>
</dbReference>
<dbReference type="InterPro" id="IPR013767">
    <property type="entry name" value="PAS_fold"/>
</dbReference>
<feature type="region of interest" description="Disordered" evidence="9">
    <location>
        <begin position="1"/>
        <end position="23"/>
    </location>
</feature>
<dbReference type="GO" id="GO:0005524">
    <property type="term" value="F:ATP binding"/>
    <property type="evidence" value="ECO:0007669"/>
    <property type="project" value="UniProtKB-KW"/>
</dbReference>
<dbReference type="InterPro" id="IPR036890">
    <property type="entry name" value="HATPase_C_sf"/>
</dbReference>
<feature type="domain" description="Histidine kinase" evidence="11">
    <location>
        <begin position="349"/>
        <end position="553"/>
    </location>
</feature>
<feature type="domain" description="PAS" evidence="12">
    <location>
        <begin position="219"/>
        <end position="264"/>
    </location>
</feature>
<feature type="transmembrane region" description="Helical" evidence="10">
    <location>
        <begin position="138"/>
        <end position="157"/>
    </location>
</feature>
<protein>
    <recommendedName>
        <fullName evidence="2">histidine kinase</fullName>
        <ecNumber evidence="2">2.7.13.3</ecNumber>
    </recommendedName>
</protein>
<dbReference type="PROSITE" id="PS50112">
    <property type="entry name" value="PAS"/>
    <property type="match status" value="1"/>
</dbReference>
<evidence type="ECO:0000256" key="5">
    <source>
        <dbReference type="ARBA" id="ARBA00022741"/>
    </source>
</evidence>
<dbReference type="InterPro" id="IPR004358">
    <property type="entry name" value="Sig_transdc_His_kin-like_C"/>
</dbReference>
<dbReference type="GO" id="GO:0006355">
    <property type="term" value="P:regulation of DNA-templated transcription"/>
    <property type="evidence" value="ECO:0007669"/>
    <property type="project" value="InterPro"/>
</dbReference>
<dbReference type="Gene3D" id="3.30.565.10">
    <property type="entry name" value="Histidine kinase-like ATPase, C-terminal domain"/>
    <property type="match status" value="1"/>
</dbReference>
<evidence type="ECO:0000313" key="14">
    <source>
        <dbReference type="EMBL" id="HDR46771.1"/>
    </source>
</evidence>
<dbReference type="SMART" id="SM00387">
    <property type="entry name" value="HATPase_c"/>
    <property type="match status" value="1"/>
</dbReference>
<name>A0A831LN90_9BACT</name>
<keyword evidence="6" id="KW-0418">Kinase</keyword>
<feature type="transmembrane region" description="Helical" evidence="10">
    <location>
        <begin position="29"/>
        <end position="51"/>
    </location>
</feature>
<dbReference type="InterPro" id="IPR000014">
    <property type="entry name" value="PAS"/>
</dbReference>
<keyword evidence="10" id="KW-0812">Transmembrane</keyword>
<dbReference type="CDD" id="cd00082">
    <property type="entry name" value="HisKA"/>
    <property type="match status" value="1"/>
</dbReference>
<evidence type="ECO:0000259" key="13">
    <source>
        <dbReference type="PROSITE" id="PS50113"/>
    </source>
</evidence>
<dbReference type="PRINTS" id="PR00344">
    <property type="entry name" value="BCTRLSENSOR"/>
</dbReference>
<dbReference type="PANTHER" id="PTHR43065:SF10">
    <property type="entry name" value="PEROXIDE STRESS-ACTIVATED HISTIDINE KINASE MAK3"/>
    <property type="match status" value="1"/>
</dbReference>
<evidence type="ECO:0000256" key="6">
    <source>
        <dbReference type="ARBA" id="ARBA00022777"/>
    </source>
</evidence>
<keyword evidence="10" id="KW-1133">Transmembrane helix</keyword>
<keyword evidence="8" id="KW-0902">Two-component regulatory system</keyword>
<comment type="catalytic activity">
    <reaction evidence="1">
        <text>ATP + protein L-histidine = ADP + protein N-phospho-L-histidine.</text>
        <dbReference type="EC" id="2.7.13.3"/>
    </reaction>
</comment>
<dbReference type="Proteomes" id="UP000886162">
    <property type="component" value="Unassembled WGS sequence"/>
</dbReference>
<reference evidence="14" key="1">
    <citation type="journal article" date="2020" name="mSystems">
        <title>Genome- and Community-Level Interaction Insights into Carbon Utilization and Element Cycling Functions of Hydrothermarchaeota in Hydrothermal Sediment.</title>
        <authorList>
            <person name="Zhou Z."/>
            <person name="Liu Y."/>
            <person name="Xu W."/>
            <person name="Pan J."/>
            <person name="Luo Z.H."/>
            <person name="Li M."/>
        </authorList>
    </citation>
    <scope>NUCLEOTIDE SEQUENCE [LARGE SCALE GENOMIC DNA]</scope>
    <source>
        <strain evidence="14">SpSt-1220</strain>
    </source>
</reference>
<evidence type="ECO:0000259" key="11">
    <source>
        <dbReference type="PROSITE" id="PS50109"/>
    </source>
</evidence>
<feature type="transmembrane region" description="Helical" evidence="10">
    <location>
        <begin position="90"/>
        <end position="109"/>
    </location>
</feature>
<keyword evidence="10" id="KW-0472">Membrane</keyword>
<dbReference type="InterPro" id="IPR005467">
    <property type="entry name" value="His_kinase_dom"/>
</dbReference>
<dbReference type="Gene3D" id="3.30.450.20">
    <property type="entry name" value="PAS domain"/>
    <property type="match status" value="1"/>
</dbReference>
<dbReference type="InterPro" id="IPR003661">
    <property type="entry name" value="HisK_dim/P_dom"/>
</dbReference>
<evidence type="ECO:0000256" key="7">
    <source>
        <dbReference type="ARBA" id="ARBA00022840"/>
    </source>
</evidence>
<dbReference type="AlphaFoldDB" id="A0A831LN90"/>
<organism evidence="14">
    <name type="scientific">Geoalkalibacter subterraneus</name>
    <dbReference type="NCBI Taxonomy" id="483547"/>
    <lineage>
        <taxon>Bacteria</taxon>
        <taxon>Pseudomonadati</taxon>
        <taxon>Thermodesulfobacteriota</taxon>
        <taxon>Desulfuromonadia</taxon>
        <taxon>Desulfuromonadales</taxon>
        <taxon>Geoalkalibacteraceae</taxon>
        <taxon>Geoalkalibacter</taxon>
    </lineage>
</organism>
<evidence type="ECO:0000256" key="8">
    <source>
        <dbReference type="ARBA" id="ARBA00023012"/>
    </source>
</evidence>
<dbReference type="InterPro" id="IPR003594">
    <property type="entry name" value="HATPase_dom"/>
</dbReference>
<dbReference type="Pfam" id="PF25323">
    <property type="entry name" value="6TM_PilS"/>
    <property type="match status" value="1"/>
</dbReference>
<evidence type="ECO:0000256" key="9">
    <source>
        <dbReference type="SAM" id="MobiDB-lite"/>
    </source>
</evidence>
<evidence type="ECO:0000256" key="3">
    <source>
        <dbReference type="ARBA" id="ARBA00022553"/>
    </source>
</evidence>
<dbReference type="GO" id="GO:0000155">
    <property type="term" value="F:phosphorelay sensor kinase activity"/>
    <property type="evidence" value="ECO:0007669"/>
    <property type="project" value="InterPro"/>
</dbReference>
<dbReference type="CDD" id="cd00130">
    <property type="entry name" value="PAS"/>
    <property type="match status" value="1"/>
</dbReference>
<feature type="transmembrane region" description="Helical" evidence="10">
    <location>
        <begin position="63"/>
        <end position="83"/>
    </location>
</feature>
<dbReference type="Pfam" id="PF00989">
    <property type="entry name" value="PAS"/>
    <property type="match status" value="1"/>
</dbReference>
<dbReference type="SMART" id="SM00091">
    <property type="entry name" value="PAS"/>
    <property type="match status" value="1"/>
</dbReference>
<keyword evidence="4" id="KW-0808">Transferase</keyword>
<dbReference type="InterPro" id="IPR036097">
    <property type="entry name" value="HisK_dim/P_sf"/>
</dbReference>
<dbReference type="PROSITE" id="PS50113">
    <property type="entry name" value="PAC"/>
    <property type="match status" value="1"/>
</dbReference>
<evidence type="ECO:0000256" key="10">
    <source>
        <dbReference type="SAM" id="Phobius"/>
    </source>
</evidence>
<keyword evidence="5" id="KW-0547">Nucleotide-binding</keyword>